<feature type="domain" description="Mvd1 C-terminal" evidence="9">
    <location>
        <begin position="182"/>
        <end position="311"/>
    </location>
</feature>
<evidence type="ECO:0000313" key="11">
    <source>
        <dbReference type="EMBL" id="RLG69880.1"/>
    </source>
</evidence>
<dbReference type="AlphaFoldDB" id="A0A497JHJ5"/>
<dbReference type="NCBIfam" id="TIGR01240">
    <property type="entry name" value="mevDPdecarb"/>
    <property type="match status" value="1"/>
</dbReference>
<feature type="domain" description="Diphosphomevalonate decarboxylase-like N-terminal" evidence="10">
    <location>
        <begin position="9"/>
        <end position="168"/>
    </location>
</feature>
<evidence type="ECO:0000256" key="4">
    <source>
        <dbReference type="ARBA" id="ARBA00022741"/>
    </source>
</evidence>
<organism evidence="11 12">
    <name type="scientific">Candidatus Iainarchaeum sp</name>
    <dbReference type="NCBI Taxonomy" id="3101447"/>
    <lineage>
        <taxon>Archaea</taxon>
        <taxon>Candidatus Iainarchaeota</taxon>
        <taxon>Candidatus Iainarchaeia</taxon>
        <taxon>Candidatus Iainarchaeales</taxon>
        <taxon>Candidatus Iainarchaeaceae</taxon>
        <taxon>Candidatus Iainarchaeum</taxon>
    </lineage>
</organism>
<name>A0A497JHJ5_9ARCH</name>
<dbReference type="PIRSF" id="PIRSF015950">
    <property type="entry name" value="Mev_P_decrbx"/>
    <property type="match status" value="1"/>
</dbReference>
<dbReference type="SUPFAM" id="SSF55060">
    <property type="entry name" value="GHMP Kinase, C-terminal domain"/>
    <property type="match status" value="1"/>
</dbReference>
<dbReference type="SUPFAM" id="SSF54211">
    <property type="entry name" value="Ribosomal protein S5 domain 2-like"/>
    <property type="match status" value="1"/>
</dbReference>
<dbReference type="InterPro" id="IPR029765">
    <property type="entry name" value="Mev_diP_decarb"/>
</dbReference>
<evidence type="ECO:0000256" key="8">
    <source>
        <dbReference type="NCBIfam" id="TIGR01240"/>
    </source>
</evidence>
<dbReference type="PANTHER" id="PTHR10977">
    <property type="entry name" value="DIPHOSPHOMEVALONATE DECARBOXYLASE"/>
    <property type="match status" value="1"/>
</dbReference>
<keyword evidence="5" id="KW-0067">ATP-binding</keyword>
<proteinExistence type="inferred from homology"/>
<dbReference type="PANTHER" id="PTHR10977:SF3">
    <property type="entry name" value="DIPHOSPHOMEVALONATE DECARBOXYLASE"/>
    <property type="match status" value="1"/>
</dbReference>
<dbReference type="EMBL" id="QMWP01000100">
    <property type="protein sequence ID" value="RLG69880.1"/>
    <property type="molecule type" value="Genomic_DNA"/>
</dbReference>
<protein>
    <recommendedName>
        <fullName evidence="2 8">Diphosphomevalonate decarboxylase</fullName>
        <ecNumber evidence="2 8">4.1.1.33</ecNumber>
    </recommendedName>
</protein>
<evidence type="ECO:0000259" key="10">
    <source>
        <dbReference type="Pfam" id="PF22700"/>
    </source>
</evidence>
<dbReference type="Pfam" id="PF22700">
    <property type="entry name" value="MVD-like_N"/>
    <property type="match status" value="1"/>
</dbReference>
<reference evidence="11 12" key="1">
    <citation type="submission" date="2018-06" db="EMBL/GenBank/DDBJ databases">
        <title>Extensive metabolic versatility and redundancy in microbially diverse, dynamic hydrothermal sediments.</title>
        <authorList>
            <person name="Dombrowski N."/>
            <person name="Teske A."/>
            <person name="Baker B.J."/>
        </authorList>
    </citation>
    <scope>NUCLEOTIDE SEQUENCE [LARGE SCALE GENOMIC DNA]</scope>
    <source>
        <strain evidence="11">B51_G17</strain>
    </source>
</reference>
<comment type="caution">
    <text evidence="11">The sequence shown here is derived from an EMBL/GenBank/DDBJ whole genome shotgun (WGS) entry which is preliminary data.</text>
</comment>
<dbReference type="FunFam" id="3.30.230.10:FF:000072">
    <property type="entry name" value="Diphosphomevalonate decarboxylase"/>
    <property type="match status" value="1"/>
</dbReference>
<evidence type="ECO:0000256" key="2">
    <source>
        <dbReference type="ARBA" id="ARBA00012296"/>
    </source>
</evidence>
<dbReference type="InterPro" id="IPR020568">
    <property type="entry name" value="Ribosomal_Su5_D2-typ_SF"/>
</dbReference>
<dbReference type="InterPro" id="IPR005935">
    <property type="entry name" value="Mev_decarb"/>
</dbReference>
<dbReference type="InterPro" id="IPR014721">
    <property type="entry name" value="Ribsml_uS5_D2-typ_fold_subgr"/>
</dbReference>
<evidence type="ECO:0000259" key="9">
    <source>
        <dbReference type="Pfam" id="PF18376"/>
    </source>
</evidence>
<accession>A0A497JHJ5</accession>
<sequence>MSYKASAVANANIALVKYWGKRNEELILPQNSSISMTVAGLQSYCTVEFDENFERDFLNLNGEDIEPDRKEFKNVQKFLDVVRQHCGKKIYAKVYGKNNFPTAAGLASSAAAFAALACACNSALQLGLDGKGISMLARRGSGSACRSCFGGFVEWLKGSKEDGSDSYAVQLADENYWPEFRMLICITSKAEKKIKSRAGMKQTVATCPLYKCWLESVEADLENVRNGIKNRDFSLVGRTAEHNCLKMHATMMTTKPPIIYWNRTTIDIIHKVLELRDSGLECYFTIDAGPQVKIMCLEKDINNLKSALQNEIEGIIDFVEAKPGIGPKVVEEHLF</sequence>
<keyword evidence="7 11" id="KW-0456">Lyase</keyword>
<keyword evidence="3" id="KW-0444">Lipid biosynthesis</keyword>
<dbReference type="Pfam" id="PF18376">
    <property type="entry name" value="MDD_C"/>
    <property type="match status" value="1"/>
</dbReference>
<evidence type="ECO:0000256" key="5">
    <source>
        <dbReference type="ARBA" id="ARBA00022840"/>
    </source>
</evidence>
<evidence type="ECO:0000256" key="3">
    <source>
        <dbReference type="ARBA" id="ARBA00022516"/>
    </source>
</evidence>
<dbReference type="Gene3D" id="3.30.230.10">
    <property type="match status" value="1"/>
</dbReference>
<evidence type="ECO:0000256" key="6">
    <source>
        <dbReference type="ARBA" id="ARBA00023098"/>
    </source>
</evidence>
<dbReference type="GO" id="GO:0019287">
    <property type="term" value="P:isopentenyl diphosphate biosynthetic process, mevalonate pathway"/>
    <property type="evidence" value="ECO:0007669"/>
    <property type="project" value="UniProtKB-UniRule"/>
</dbReference>
<evidence type="ECO:0000313" key="12">
    <source>
        <dbReference type="Proteomes" id="UP000278031"/>
    </source>
</evidence>
<keyword evidence="4" id="KW-0547">Nucleotide-binding</keyword>
<dbReference type="InterPro" id="IPR053859">
    <property type="entry name" value="MVD-like_N"/>
</dbReference>
<dbReference type="InterPro" id="IPR036554">
    <property type="entry name" value="GHMP_kinase_C_sf"/>
</dbReference>
<gene>
    <name evidence="11" type="primary">mvaD</name>
    <name evidence="11" type="ORF">DRO04_02700</name>
</gene>
<comment type="similarity">
    <text evidence="1">Belongs to the diphosphomevalonate decarboxylase family.</text>
</comment>
<evidence type="ECO:0000256" key="1">
    <source>
        <dbReference type="ARBA" id="ARBA00008831"/>
    </source>
</evidence>
<dbReference type="InterPro" id="IPR041431">
    <property type="entry name" value="Mvd1_C"/>
</dbReference>
<dbReference type="GO" id="GO:0005524">
    <property type="term" value="F:ATP binding"/>
    <property type="evidence" value="ECO:0007669"/>
    <property type="project" value="UniProtKB-KW"/>
</dbReference>
<dbReference type="EC" id="4.1.1.33" evidence="2 8"/>
<dbReference type="GO" id="GO:0004163">
    <property type="term" value="F:diphosphomevalonate decarboxylase activity"/>
    <property type="evidence" value="ECO:0007669"/>
    <property type="project" value="UniProtKB-UniRule"/>
</dbReference>
<evidence type="ECO:0000256" key="7">
    <source>
        <dbReference type="ARBA" id="ARBA00023239"/>
    </source>
</evidence>
<dbReference type="GO" id="GO:0005829">
    <property type="term" value="C:cytosol"/>
    <property type="evidence" value="ECO:0007669"/>
    <property type="project" value="InterPro"/>
</dbReference>
<dbReference type="Proteomes" id="UP000278031">
    <property type="component" value="Unassembled WGS sequence"/>
</dbReference>
<keyword evidence="6" id="KW-0443">Lipid metabolism</keyword>
<dbReference type="Gene3D" id="3.30.70.890">
    <property type="entry name" value="GHMP kinase, C-terminal domain"/>
    <property type="match status" value="1"/>
</dbReference>